<gene>
    <name evidence="2" type="ORF">ACCB12155</name>
</gene>
<feature type="compositionally biased region" description="Low complexity" evidence="1">
    <location>
        <begin position="282"/>
        <end position="291"/>
    </location>
</feature>
<feature type="compositionally biased region" description="Basic residues" evidence="1">
    <location>
        <begin position="259"/>
        <end position="268"/>
    </location>
</feature>
<feature type="compositionally biased region" description="Basic and acidic residues" evidence="1">
    <location>
        <begin position="292"/>
        <end position="301"/>
    </location>
</feature>
<dbReference type="AlphaFoldDB" id="V9IK02"/>
<reference evidence="2" key="1">
    <citation type="submission" date="2011-11" db="EMBL/GenBank/DDBJ databases">
        <title>Decoding the brain transcriptome of the Eastern honeybee (Apis cerana) based on pyrosequencing.</title>
        <authorList>
            <person name="Sun L."/>
            <person name="Zheng H."/>
            <person name="Wang Y."/>
            <person name="Xie X."/>
            <person name="Zhu Y."/>
            <person name="Gu W."/>
            <person name="Wang S."/>
        </authorList>
    </citation>
    <scope>NUCLEOTIDE SEQUENCE</scope>
    <source>
        <tissue evidence="2">Brain</tissue>
    </source>
</reference>
<feature type="compositionally biased region" description="Basic and acidic residues" evidence="1">
    <location>
        <begin position="27"/>
        <end position="49"/>
    </location>
</feature>
<feature type="compositionally biased region" description="Polar residues" evidence="1">
    <location>
        <begin position="233"/>
        <end position="249"/>
    </location>
</feature>
<evidence type="ECO:0000313" key="2">
    <source>
        <dbReference type="EMBL" id="AEY61390.1"/>
    </source>
</evidence>
<protein>
    <submittedName>
        <fullName evidence="2">Uncharacterized protein</fullName>
    </submittedName>
</protein>
<accession>V9IK02</accession>
<organism evidence="2">
    <name type="scientific">Apis cerana</name>
    <name type="common">Indian honeybee</name>
    <dbReference type="NCBI Taxonomy" id="7461"/>
    <lineage>
        <taxon>Eukaryota</taxon>
        <taxon>Metazoa</taxon>
        <taxon>Ecdysozoa</taxon>
        <taxon>Arthropoda</taxon>
        <taxon>Hexapoda</taxon>
        <taxon>Insecta</taxon>
        <taxon>Pterygota</taxon>
        <taxon>Neoptera</taxon>
        <taxon>Endopterygota</taxon>
        <taxon>Hymenoptera</taxon>
        <taxon>Apocrita</taxon>
        <taxon>Aculeata</taxon>
        <taxon>Apoidea</taxon>
        <taxon>Anthophila</taxon>
        <taxon>Apidae</taxon>
        <taxon>Apis</taxon>
    </lineage>
</organism>
<feature type="region of interest" description="Disordered" evidence="1">
    <location>
        <begin position="1"/>
        <end position="87"/>
    </location>
</feature>
<name>V9IK02_APICE</name>
<feature type="region of interest" description="Disordered" evidence="1">
    <location>
        <begin position="180"/>
        <end position="314"/>
    </location>
</feature>
<feature type="compositionally biased region" description="Basic and acidic residues" evidence="1">
    <location>
        <begin position="1"/>
        <end position="19"/>
    </location>
</feature>
<feature type="compositionally biased region" description="Basic and acidic residues" evidence="1">
    <location>
        <begin position="59"/>
        <end position="76"/>
    </location>
</feature>
<evidence type="ECO:0000256" key="1">
    <source>
        <dbReference type="SAM" id="MobiDB-lite"/>
    </source>
</evidence>
<feature type="compositionally biased region" description="Polar residues" evidence="1">
    <location>
        <begin position="77"/>
        <end position="86"/>
    </location>
</feature>
<feature type="compositionally biased region" description="Low complexity" evidence="1">
    <location>
        <begin position="180"/>
        <end position="226"/>
    </location>
</feature>
<sequence>MTLHNEERRRLEPEKRETVEQNDVADLSERRTERKNKEQEMKEALEHLSRTSAELLTRNLEDQRLNDKRSRNDHNQSSEQQTSNMLEVTLEPVNKKPRIEIEVNTRPVTTAVTTTVTSDITTIEEQGMRSSNTTIKQSSLEEINAYNETSLNTNKKEIDEITAAITSISTTVTIAVAPTATPTSTSTPTRTPTPVCTPTSTPTSTPISTPTPLSITTPTSTTSMTTVLEDAIASQQSTTNIKSDSSKLSSEMEEDNKGTKGKKARSGKRLSVEPPPERKNLRSSAGRQARAAAERQARMEGELQSDQQETHTNE</sequence>
<proteinExistence type="evidence at transcript level"/>
<dbReference type="EMBL" id="JR050934">
    <property type="protein sequence ID" value="AEY61390.1"/>
    <property type="molecule type" value="mRNA"/>
</dbReference>